<dbReference type="CDD" id="cd00186">
    <property type="entry name" value="TOP1Ac"/>
    <property type="match status" value="1"/>
</dbReference>
<dbReference type="PROSITE" id="PS52039">
    <property type="entry name" value="TOPO_IA_2"/>
    <property type="match status" value="1"/>
</dbReference>
<feature type="domain" description="Topo IA-type catalytic" evidence="14">
    <location>
        <begin position="165"/>
        <end position="581"/>
    </location>
</feature>
<dbReference type="InterPro" id="IPR013825">
    <property type="entry name" value="Topo_IA_cen_sub2"/>
</dbReference>
<organism evidence="15 16">
    <name type="scientific">Colwellia asteriadis</name>
    <dbReference type="NCBI Taxonomy" id="517723"/>
    <lineage>
        <taxon>Bacteria</taxon>
        <taxon>Pseudomonadati</taxon>
        <taxon>Pseudomonadota</taxon>
        <taxon>Gammaproteobacteria</taxon>
        <taxon>Alteromonadales</taxon>
        <taxon>Colwelliaceae</taxon>
        <taxon>Colwellia</taxon>
    </lineage>
</organism>
<dbReference type="Gene3D" id="1.10.460.10">
    <property type="entry name" value="Topoisomerase I, domain 2"/>
    <property type="match status" value="1"/>
</dbReference>
<dbReference type="InterPro" id="IPR013826">
    <property type="entry name" value="Topo_IA_cen_sub3"/>
</dbReference>
<keyword evidence="10 11" id="KW-0413">Isomerase</keyword>
<evidence type="ECO:0000256" key="5">
    <source>
        <dbReference type="ARBA" id="ARBA00022771"/>
    </source>
</evidence>
<comment type="caution">
    <text evidence="15">The sequence shown here is derived from an EMBL/GenBank/DDBJ whole genome shotgun (WGS) entry which is preliminary data.</text>
</comment>
<dbReference type="SMART" id="SM00493">
    <property type="entry name" value="TOPRIM"/>
    <property type="match status" value="1"/>
</dbReference>
<dbReference type="SUPFAM" id="SSF56712">
    <property type="entry name" value="Prokaryotic type I DNA topoisomerase"/>
    <property type="match status" value="1"/>
</dbReference>
<dbReference type="HAMAP" id="MF_00952">
    <property type="entry name" value="Topoisom_1_prok"/>
    <property type="match status" value="1"/>
</dbReference>
<reference evidence="15 16" key="1">
    <citation type="journal article" date="2019" name="Int. J. Syst. Evol. Microbiol.">
        <title>The Global Catalogue of Microorganisms (GCM) 10K type strain sequencing project: providing services to taxonomists for standard genome sequencing and annotation.</title>
        <authorList>
            <consortium name="The Broad Institute Genomics Platform"/>
            <consortium name="The Broad Institute Genome Sequencing Center for Infectious Disease"/>
            <person name="Wu L."/>
            <person name="Ma J."/>
        </authorList>
    </citation>
    <scope>NUCLEOTIDE SEQUENCE [LARGE SCALE GENOMIC DNA]</scope>
    <source>
        <strain evidence="15 16">JCM 15608</strain>
    </source>
</reference>
<feature type="region of interest" description="Interaction with DNA" evidence="11">
    <location>
        <begin position="199"/>
        <end position="204"/>
    </location>
</feature>
<feature type="domain" description="Toprim" evidence="13">
    <location>
        <begin position="3"/>
        <end position="149"/>
    </location>
</feature>
<dbReference type="PANTHER" id="PTHR42785:SF1">
    <property type="entry name" value="DNA TOPOISOMERASE"/>
    <property type="match status" value="1"/>
</dbReference>
<keyword evidence="16" id="KW-1185">Reference proteome</keyword>
<dbReference type="Gene3D" id="2.20.25.10">
    <property type="match status" value="1"/>
</dbReference>
<gene>
    <name evidence="11 15" type="primary">topA</name>
    <name evidence="15" type="ORF">GCM10009111_13480</name>
</gene>
<dbReference type="Pfam" id="PF08272">
    <property type="entry name" value="Zn_Ribbon_Topo"/>
    <property type="match status" value="2"/>
</dbReference>
<feature type="active site" description="O-(5'-phospho-DNA)-tyrosine intermediate" evidence="11">
    <location>
        <position position="326"/>
    </location>
</feature>
<evidence type="ECO:0000256" key="10">
    <source>
        <dbReference type="ARBA" id="ARBA00023235"/>
    </source>
</evidence>
<dbReference type="InterPro" id="IPR034149">
    <property type="entry name" value="TOPRIM_TopoI"/>
</dbReference>
<dbReference type="Pfam" id="PF01396">
    <property type="entry name" value="Zn_ribbon_Top1"/>
    <property type="match status" value="2"/>
</dbReference>
<evidence type="ECO:0000259" key="13">
    <source>
        <dbReference type="PROSITE" id="PS50880"/>
    </source>
</evidence>
<name>A0ABN1L5R2_9GAMM</name>
<keyword evidence="8 11" id="KW-0799">Topoisomerase</keyword>
<keyword evidence="5" id="KW-0863">Zinc-finger</keyword>
<comment type="subunit">
    <text evidence="11">Monomer.</text>
</comment>
<keyword evidence="3" id="KW-0479">Metal-binding</keyword>
<dbReference type="SUPFAM" id="SSF57783">
    <property type="entry name" value="Zinc beta-ribbon"/>
    <property type="match status" value="2"/>
</dbReference>
<dbReference type="InterPro" id="IPR023405">
    <property type="entry name" value="Topo_IA_core_domain"/>
</dbReference>
<evidence type="ECO:0000313" key="15">
    <source>
        <dbReference type="EMBL" id="GAA0815327.1"/>
    </source>
</evidence>
<keyword evidence="4" id="KW-0677">Repeat</keyword>
<feature type="site" description="Interaction with DNA" evidence="11">
    <location>
        <position position="175"/>
    </location>
</feature>
<dbReference type="Gene3D" id="2.70.20.10">
    <property type="entry name" value="Topoisomerase I, domain 3"/>
    <property type="match status" value="1"/>
</dbReference>
<feature type="site" description="Interaction with DNA" evidence="11">
    <location>
        <position position="328"/>
    </location>
</feature>
<comment type="similarity">
    <text evidence="2 11">Belongs to the type IA topoisomerase family.</text>
</comment>
<dbReference type="InterPro" id="IPR006171">
    <property type="entry name" value="TOPRIM_dom"/>
</dbReference>
<evidence type="ECO:0000256" key="2">
    <source>
        <dbReference type="ARBA" id="ARBA00009446"/>
    </source>
</evidence>
<comment type="function">
    <text evidence="11">Releases the supercoiling and torsional tension of DNA, which is introduced during the DNA replication and transcription, by transiently cleaving and rejoining one strand of the DNA duplex. Introduces a single-strand break via transesterification at a target site in duplex DNA. The scissile phosphodiester is attacked by the catalytic tyrosine of the enzyme, resulting in the formation of a DNA-(5'-phosphotyrosyl)-enzyme intermediate and the expulsion of a 3'-OH DNA strand. The free DNA strand then undergoes passage around the unbroken strand, thus removing DNA supercoils. Finally, in the religation step, the DNA 3'-OH attacks the covalent intermediate to expel the active-site tyrosine and restore the DNA phosphodiester backbone.</text>
</comment>
<dbReference type="PANTHER" id="PTHR42785">
    <property type="entry name" value="DNA TOPOISOMERASE, TYPE IA, CORE"/>
    <property type="match status" value="1"/>
</dbReference>
<dbReference type="CDD" id="cd03363">
    <property type="entry name" value="TOPRIM_TopoIA_TopoI"/>
    <property type="match status" value="1"/>
</dbReference>
<dbReference type="InterPro" id="IPR003602">
    <property type="entry name" value="Topo_IA_DNA-bd_dom"/>
</dbReference>
<dbReference type="Pfam" id="PF21372">
    <property type="entry name" value="Zn_ribbon_bTOP1"/>
    <property type="match status" value="1"/>
</dbReference>
<dbReference type="EMBL" id="BAAAFA010000004">
    <property type="protein sequence ID" value="GAA0815327.1"/>
    <property type="molecule type" value="Genomic_DNA"/>
</dbReference>
<sequence>MAKSLVIVESPAKAKTINKYLGKDFIVKSSVGHVRDLPHSSTGKKVAAKSPAEVRKMAPEAKAKYKAKRDKQALVNRMGIDPENNWAANYQILPGKEKVVTELKKLADNADTIYLATDLDREGEAIAWHLKEIIGGSDDKFRRVVFNEITESSIQQAFATPGELSMPGVNAQQARRFLDRVVGFMVSPLLWKKVARGLSAGRVQSVAVKLVVEKEREIKAFDPKEFWEISADTHASTGEVLALDVTHENGKAFKPTNEADTNKALAVLQPADYSVTKREDRPSKSTPSAPFITSTLQQAASTKLGYGVKRTMGLAQRLYEAGHITYMRTDSTNLSKDAVEMCRNFISNSFGDDYLPEKPKTYGSKAGAQEAHEAIRPSNVKLEAALLEGIEPDAKKLYELIWRQFVACQMTAARYTVSTLTIGAAQFELKAKGRVMQFDGWTKVHPQLSKGDDKHLPDLQVGEKIILDKLEPTQHFTKPPARYGEASLVKELEKRSIGRPSTYASIISTIQDRGYVRLDKKRFYAEKMGEIVTDSLSTSFEKLMSYDFTANMEQELDGIAENKLNWKSVLDDFYKSFTKKLALADTGVEDGGMPTNDPVLTDIDCPTCGRKMGIRTATTGVFLGCSGYALPPKERCTTTMNLTSGEEAVSVLAEDQETEALRAMHRCKKCNTAMDSYLIDETRKLHVCGNNPLCDGIEVEKGEFKIKGYDGPILDCDRCESPMELKSGRFGKYFDCTNSECKNTRKLLANGEAAPPKEDPVHLPELECEKSEAYFVLRDGAAGIFLAAHTFPRSRETRAPKVAELKRFKDRISEKFYYLADAPEQDNEGNLAVVRYSRKTKEQYVMTELEVDGKAKATGWTAKYIDGKWVEDTPKKKPAKKKAAVKKTATKKAPAKKTATKSKD</sequence>
<dbReference type="Gene3D" id="3.30.65.10">
    <property type="entry name" value="Bacterial Topoisomerase I, domain 1"/>
    <property type="match status" value="3"/>
</dbReference>
<dbReference type="NCBIfam" id="TIGR01051">
    <property type="entry name" value="topA_bact"/>
    <property type="match status" value="1"/>
</dbReference>
<keyword evidence="6" id="KW-0862">Zinc</keyword>
<protein>
    <recommendedName>
        <fullName evidence="11">DNA topoisomerase 1</fullName>
        <ecNumber evidence="11">5.6.2.1</ecNumber>
    </recommendedName>
    <alternativeName>
        <fullName evidence="11">DNA topoisomerase I</fullName>
    </alternativeName>
</protein>
<dbReference type="PROSITE" id="PS50880">
    <property type="entry name" value="TOPRIM"/>
    <property type="match status" value="1"/>
</dbReference>
<evidence type="ECO:0000256" key="1">
    <source>
        <dbReference type="ARBA" id="ARBA00000213"/>
    </source>
</evidence>
<feature type="site" description="Interaction with DNA" evidence="11">
    <location>
        <position position="33"/>
    </location>
</feature>
<dbReference type="EC" id="5.6.2.1" evidence="11"/>
<keyword evidence="9 11" id="KW-0238">DNA-binding</keyword>
<dbReference type="InterPro" id="IPR000380">
    <property type="entry name" value="Topo_IA"/>
</dbReference>
<dbReference type="SMART" id="SM00436">
    <property type="entry name" value="TOP1Bc"/>
    <property type="match status" value="1"/>
</dbReference>
<evidence type="ECO:0000256" key="6">
    <source>
        <dbReference type="ARBA" id="ARBA00022833"/>
    </source>
</evidence>
<dbReference type="InterPro" id="IPR049330">
    <property type="entry name" value="TOP1_Znf"/>
</dbReference>
<dbReference type="InterPro" id="IPR013263">
    <property type="entry name" value="TopoI_Znr_bac"/>
</dbReference>
<dbReference type="PRINTS" id="PR00417">
    <property type="entry name" value="PRTPISMRASEI"/>
</dbReference>
<evidence type="ECO:0000256" key="7">
    <source>
        <dbReference type="ARBA" id="ARBA00022842"/>
    </source>
</evidence>
<keyword evidence="7" id="KW-0460">Magnesium</keyword>
<feature type="region of interest" description="Disordered" evidence="12">
    <location>
        <begin position="874"/>
        <end position="904"/>
    </location>
</feature>
<feature type="site" description="Interaction with DNA" evidence="11">
    <location>
        <position position="176"/>
    </location>
</feature>
<feature type="site" description="Interaction with DNA" evidence="11">
    <location>
        <position position="191"/>
    </location>
</feature>
<dbReference type="Pfam" id="PF01751">
    <property type="entry name" value="Toprim"/>
    <property type="match status" value="1"/>
</dbReference>
<comment type="catalytic activity">
    <reaction evidence="1 11">
        <text>ATP-independent breakage of single-stranded DNA, followed by passage and rejoining.</text>
        <dbReference type="EC" id="5.6.2.1"/>
    </reaction>
</comment>
<dbReference type="Gene3D" id="1.10.290.10">
    <property type="entry name" value="Topoisomerase I, domain 4"/>
    <property type="match status" value="1"/>
</dbReference>
<evidence type="ECO:0000256" key="4">
    <source>
        <dbReference type="ARBA" id="ARBA00022737"/>
    </source>
</evidence>
<evidence type="ECO:0000256" key="3">
    <source>
        <dbReference type="ARBA" id="ARBA00022723"/>
    </source>
</evidence>
<dbReference type="InterPro" id="IPR013497">
    <property type="entry name" value="Topo_IA_cen"/>
</dbReference>
<feature type="compositionally biased region" description="Basic residues" evidence="12">
    <location>
        <begin position="876"/>
        <end position="904"/>
    </location>
</feature>
<dbReference type="RefSeq" id="WP_343816534.1">
    <property type="nucleotide sequence ID" value="NZ_BAAAFA010000004.1"/>
</dbReference>
<dbReference type="InterPro" id="IPR003601">
    <property type="entry name" value="Topo_IA_2"/>
</dbReference>
<evidence type="ECO:0000256" key="9">
    <source>
        <dbReference type="ARBA" id="ARBA00023125"/>
    </source>
</evidence>
<dbReference type="InterPro" id="IPR005733">
    <property type="entry name" value="TopoI_bac-type"/>
</dbReference>
<dbReference type="PROSITE" id="PS00396">
    <property type="entry name" value="TOPO_IA_1"/>
    <property type="match status" value="1"/>
</dbReference>
<evidence type="ECO:0000256" key="12">
    <source>
        <dbReference type="SAM" id="MobiDB-lite"/>
    </source>
</evidence>
<dbReference type="Gene3D" id="3.40.50.140">
    <property type="match status" value="1"/>
</dbReference>
<dbReference type="InterPro" id="IPR028612">
    <property type="entry name" value="Topoisom_1_IA"/>
</dbReference>
<comment type="caution">
    <text evidence="11">Lacks conserved residue(s) required for the propagation of feature annotation.</text>
</comment>
<feature type="site" description="Interaction with DNA" evidence="11">
    <location>
        <position position="179"/>
    </location>
</feature>
<dbReference type="InterPro" id="IPR013824">
    <property type="entry name" value="Topo_IA_cen_sub1"/>
</dbReference>
<evidence type="ECO:0000259" key="14">
    <source>
        <dbReference type="PROSITE" id="PS52039"/>
    </source>
</evidence>
<proteinExistence type="inferred from homology"/>
<dbReference type="SMART" id="SM00437">
    <property type="entry name" value="TOP1Ac"/>
    <property type="match status" value="1"/>
</dbReference>
<dbReference type="Pfam" id="PF01131">
    <property type="entry name" value="Topoisom_bac"/>
    <property type="match status" value="1"/>
</dbReference>
<evidence type="ECO:0000256" key="11">
    <source>
        <dbReference type="HAMAP-Rule" id="MF_00952"/>
    </source>
</evidence>
<feature type="site" description="Interaction with DNA" evidence="11">
    <location>
        <position position="513"/>
    </location>
</feature>
<dbReference type="InterPro" id="IPR013498">
    <property type="entry name" value="Topo_IA_Znf"/>
</dbReference>
<accession>A0ABN1L5R2</accession>
<evidence type="ECO:0000313" key="16">
    <source>
        <dbReference type="Proteomes" id="UP001500021"/>
    </source>
</evidence>
<dbReference type="InterPro" id="IPR023406">
    <property type="entry name" value="Topo_IA_AS"/>
</dbReference>
<evidence type="ECO:0000256" key="8">
    <source>
        <dbReference type="ARBA" id="ARBA00023029"/>
    </source>
</evidence>
<dbReference type="Proteomes" id="UP001500021">
    <property type="component" value="Unassembled WGS sequence"/>
</dbReference>